<reference evidence="5" key="1">
    <citation type="submission" date="2020-11" db="EMBL/GenBank/DDBJ databases">
        <authorList>
            <consortium name="DOE Joint Genome Institute"/>
            <person name="Ahrendt S."/>
            <person name="Riley R."/>
            <person name="Andreopoulos W."/>
            <person name="LaButti K."/>
            <person name="Pangilinan J."/>
            <person name="Ruiz-duenas F.J."/>
            <person name="Barrasa J.M."/>
            <person name="Sanchez-Garcia M."/>
            <person name="Camarero S."/>
            <person name="Miyauchi S."/>
            <person name="Serrano A."/>
            <person name="Linde D."/>
            <person name="Babiker R."/>
            <person name="Drula E."/>
            <person name="Ayuso-Fernandez I."/>
            <person name="Pacheco R."/>
            <person name="Padilla G."/>
            <person name="Ferreira P."/>
            <person name="Barriuso J."/>
            <person name="Kellner H."/>
            <person name="Castanera R."/>
            <person name="Alfaro M."/>
            <person name="Ramirez L."/>
            <person name="Pisabarro A.G."/>
            <person name="Kuo A."/>
            <person name="Tritt A."/>
            <person name="Lipzen A."/>
            <person name="He G."/>
            <person name="Yan M."/>
            <person name="Ng V."/>
            <person name="Cullen D."/>
            <person name="Martin F."/>
            <person name="Rosso M.-N."/>
            <person name="Henrissat B."/>
            <person name="Hibbett D."/>
            <person name="Martinez A.T."/>
            <person name="Grigoriev I.V."/>
        </authorList>
    </citation>
    <scope>NUCLEOTIDE SEQUENCE</scope>
    <source>
        <strain evidence="5">AH 44721</strain>
    </source>
</reference>
<evidence type="ECO:0008006" key="7">
    <source>
        <dbReference type="Google" id="ProtNLM"/>
    </source>
</evidence>
<dbReference type="AlphaFoldDB" id="A0A9P5P1T6"/>
<evidence type="ECO:0000313" key="5">
    <source>
        <dbReference type="EMBL" id="KAF8913868.1"/>
    </source>
</evidence>
<sequence>MDQTNLEFVQSASSGSASHDLATALADGAALVGSSSPSNASTKLQTVLKNRLEVYYDRQSLAKVSKPDLSVAVEDLQLRTAKESLSVLHRVQAALDIDADVNPSRIGGEANPSLVPPIGTRDLALLRTLLSISFKWGLEPLFVCVSQEWPSNFFEKMRGPQIVDLTTDIDVSLVFSDMLSSMFSLVFPEGPEGRISQTLITTTILTRHTVDLLLPTMALGWLPDSFSSDRLFKFQDEAKPLALGMLKLLHPAQAIVSLGSILSSSSSTLPKLLHVRKACASLLTRQLLRPDGVQGLFEAMFSADEVGDEVNIEKLEQIARTLNSAPTNMIPLEYYRLIFPKVLKFLTSESPPNYRRAAAFIIFRAVDPQKPGPHRSHASSAVLEVFHRPFLDYLDPANQLQTSKTVQDPRKVLSALTVLLSNTEPSPTFISKILSPILASLYLLSYDLDQIKTVDPFLKETVNGLLMSWGKIVDNGEGSNVLWSIIEDGKDSIWTVDLEGRACKIKNTNEPQVPLLFLPRDVQDDRSEIHSEDALQVDLNLFNLYPDPVHFVEKLKAFDRADISSALFLRLLENYRDMKSRAGEDSMRLLHKLQIIVQMQNRLSEGTTSSILRKSDQLLSFIFNVLASATIRVSDSDASATGKPSARDKDDYEEADSDDETADSEIIGPDDELIETTITLLLSILEADEALSPRTQPILNDVFSKLELLALNGSSVLRPLAREARLVITARLASAPSNKRPKQTEEDPQEVYQKALKLLQDPILPVRAHGLLLLRQLASLPSAKHREAEKALMPSILSIFLQCVHDDDSYMFLNAVQGLSALASRYGKEILHGLVNDYAGGLEGLGAGNLTQQDIDVRTRIGEALGSVIKQCGNTLGLYVDTLVPRLYAVVRGSNIATTLRTSALSLLADCVDTYPWAMLPYIEDLCQAMIDLLQIESLPIQGHKPQAKPSMTESKKAGSEEESSPSMSTPAHVTMDSNPTLTNSKFPPLRRAALHFLSLLIRASTNIIYDEKPSLSLISGEAYQRILLTLGYVSSTDEDSVVRVMAREAKENLEQMRNAIMGL</sequence>
<feature type="domain" description="TANGO6 HEAT repeat" evidence="4">
    <location>
        <begin position="287"/>
        <end position="445"/>
    </location>
</feature>
<dbReference type="InterPro" id="IPR019451">
    <property type="entry name" value="Rtp1_C1"/>
</dbReference>
<dbReference type="InterPro" id="IPR039600">
    <property type="entry name" value="TANGO6/Rtp1"/>
</dbReference>
<dbReference type="Proteomes" id="UP000724874">
    <property type="component" value="Unassembled WGS sequence"/>
</dbReference>
<comment type="caution">
    <text evidence="5">The sequence shown here is derived from an EMBL/GenBank/DDBJ whole genome shotgun (WGS) entry which is preliminary data.</text>
</comment>
<dbReference type="InterPro" id="IPR016024">
    <property type="entry name" value="ARM-type_fold"/>
</dbReference>
<dbReference type="SUPFAM" id="SSF48371">
    <property type="entry name" value="ARM repeat"/>
    <property type="match status" value="1"/>
</dbReference>
<feature type="region of interest" description="Disordered" evidence="2">
    <location>
        <begin position="637"/>
        <end position="668"/>
    </location>
</feature>
<dbReference type="PANTHER" id="PTHR20959">
    <property type="entry name" value="TRANSPORT AND GOLGI ORGANIZATION PROTEIN 6 FAMILY MEMBER"/>
    <property type="match status" value="1"/>
</dbReference>
<dbReference type="InterPro" id="IPR011989">
    <property type="entry name" value="ARM-like"/>
</dbReference>
<feature type="compositionally biased region" description="Acidic residues" evidence="2">
    <location>
        <begin position="651"/>
        <end position="668"/>
    </location>
</feature>
<accession>A0A9P5P1T6</accession>
<organism evidence="5 6">
    <name type="scientific">Gymnopilus junonius</name>
    <name type="common">Spectacular rustgill mushroom</name>
    <name type="synonym">Gymnopilus spectabilis subsp. junonius</name>
    <dbReference type="NCBI Taxonomy" id="109634"/>
    <lineage>
        <taxon>Eukaryota</taxon>
        <taxon>Fungi</taxon>
        <taxon>Dikarya</taxon>
        <taxon>Basidiomycota</taxon>
        <taxon>Agaricomycotina</taxon>
        <taxon>Agaricomycetes</taxon>
        <taxon>Agaricomycetidae</taxon>
        <taxon>Agaricales</taxon>
        <taxon>Agaricineae</taxon>
        <taxon>Hymenogastraceae</taxon>
        <taxon>Gymnopilus</taxon>
    </lineage>
</organism>
<dbReference type="Pfam" id="PF23565">
    <property type="entry name" value="ARM_TANGO6"/>
    <property type="match status" value="1"/>
</dbReference>
<dbReference type="GO" id="GO:0009306">
    <property type="term" value="P:protein secretion"/>
    <property type="evidence" value="ECO:0007669"/>
    <property type="project" value="TreeGrafter"/>
</dbReference>
<dbReference type="Pfam" id="PF10363">
    <property type="entry name" value="RTP1_C1"/>
    <property type="match status" value="1"/>
</dbReference>
<feature type="region of interest" description="Disordered" evidence="2">
    <location>
        <begin position="943"/>
        <end position="985"/>
    </location>
</feature>
<evidence type="ECO:0000259" key="3">
    <source>
        <dbReference type="Pfam" id="PF10363"/>
    </source>
</evidence>
<dbReference type="InterPro" id="IPR057407">
    <property type="entry name" value="HEAT_TANGO6"/>
</dbReference>
<name>A0A9P5P1T6_GYMJU</name>
<dbReference type="OrthoDB" id="39591at2759"/>
<dbReference type="Gene3D" id="1.25.10.10">
    <property type="entry name" value="Leucine-rich Repeat Variant"/>
    <property type="match status" value="1"/>
</dbReference>
<dbReference type="PANTHER" id="PTHR20959:SF1">
    <property type="entry name" value="TRANSPORT AND GOLGI ORGANIZATION PROTEIN 6 HOMOLOG"/>
    <property type="match status" value="1"/>
</dbReference>
<feature type="domain" description="RNA polymerase II assembly factor Rtp1 C-terminal" evidence="3">
    <location>
        <begin position="752"/>
        <end position="874"/>
    </location>
</feature>
<feature type="compositionally biased region" description="Polar residues" evidence="2">
    <location>
        <begin position="970"/>
        <end position="985"/>
    </location>
</feature>
<evidence type="ECO:0000259" key="4">
    <source>
        <dbReference type="Pfam" id="PF23565"/>
    </source>
</evidence>
<protein>
    <recommendedName>
        <fullName evidence="7">RNA polymerase II assembly factor Rtp1 C-terminal domain-containing protein</fullName>
    </recommendedName>
</protein>
<dbReference type="EMBL" id="JADNYJ010000001">
    <property type="protein sequence ID" value="KAF8913868.1"/>
    <property type="molecule type" value="Genomic_DNA"/>
</dbReference>
<gene>
    <name evidence="5" type="ORF">CPB84DRAFT_1669780</name>
</gene>
<evidence type="ECO:0000256" key="2">
    <source>
        <dbReference type="SAM" id="MobiDB-lite"/>
    </source>
</evidence>
<keyword evidence="6" id="KW-1185">Reference proteome</keyword>
<comment type="similarity">
    <text evidence="1">Belongs to the Tango6 family.</text>
</comment>
<proteinExistence type="inferred from homology"/>
<evidence type="ECO:0000256" key="1">
    <source>
        <dbReference type="ARBA" id="ARBA00005724"/>
    </source>
</evidence>
<evidence type="ECO:0000313" key="6">
    <source>
        <dbReference type="Proteomes" id="UP000724874"/>
    </source>
</evidence>